<dbReference type="Proteomes" id="UP000005240">
    <property type="component" value="Unassembled WGS sequence"/>
</dbReference>
<accession>A0A180GJF4</accession>
<keyword evidence="4" id="KW-1185">Reference proteome</keyword>
<feature type="chain" id="PRO_5008109967" evidence="1">
    <location>
        <begin position="23"/>
        <end position="246"/>
    </location>
</feature>
<evidence type="ECO:0000256" key="1">
    <source>
        <dbReference type="SAM" id="SignalP"/>
    </source>
</evidence>
<dbReference type="VEuPathDB" id="FungiDB:PTTG_12176"/>
<proteinExistence type="predicted"/>
<reference evidence="3 4" key="3">
    <citation type="journal article" date="2017" name="G3 (Bethesda)">
        <title>Comparative analysis highlights variable genome content of wheat rusts and divergence of the mating loci.</title>
        <authorList>
            <person name="Cuomo C.A."/>
            <person name="Bakkeren G."/>
            <person name="Khalil H.B."/>
            <person name="Panwar V."/>
            <person name="Joly D."/>
            <person name="Linning R."/>
            <person name="Sakthikumar S."/>
            <person name="Song X."/>
            <person name="Adiconis X."/>
            <person name="Fan L."/>
            <person name="Goldberg J.M."/>
            <person name="Levin J.Z."/>
            <person name="Young S."/>
            <person name="Zeng Q."/>
            <person name="Anikster Y."/>
            <person name="Bruce M."/>
            <person name="Wang M."/>
            <person name="Yin C."/>
            <person name="McCallum B."/>
            <person name="Szabo L.J."/>
            <person name="Hulbert S."/>
            <person name="Chen X."/>
            <person name="Fellers J.P."/>
        </authorList>
    </citation>
    <scope>NUCLEOTIDE SEQUENCE</scope>
    <source>
        <strain evidence="3">isolate 1-1 / race 1 (BBBD)</strain>
        <strain evidence="4">Isolate 1-1 / race 1 (BBBD)</strain>
    </source>
</reference>
<feature type="signal peptide" evidence="1">
    <location>
        <begin position="1"/>
        <end position="22"/>
    </location>
</feature>
<reference evidence="2" key="2">
    <citation type="submission" date="2016-05" db="EMBL/GenBank/DDBJ databases">
        <title>Comparative analysis highlights variable genome content of wheat rusts and divergence of the mating loci.</title>
        <authorList>
            <person name="Cuomo C.A."/>
            <person name="Bakkeren G."/>
            <person name="Szabo L."/>
            <person name="Khalil H."/>
            <person name="Joly D."/>
            <person name="Goldberg J."/>
            <person name="Young S."/>
            <person name="Zeng Q."/>
            <person name="Fellers J."/>
        </authorList>
    </citation>
    <scope>NUCLEOTIDE SEQUENCE [LARGE SCALE GENOMIC DNA]</scope>
    <source>
        <strain evidence="2">1-1 BBBD Race 1</strain>
    </source>
</reference>
<dbReference type="EnsemblFungi" id="PTTG_12176-t43_1">
    <property type="protein sequence ID" value="PTTG_12176-t43_1-p1"/>
    <property type="gene ID" value="PTTG_12176"/>
</dbReference>
<evidence type="ECO:0000313" key="4">
    <source>
        <dbReference type="Proteomes" id="UP000005240"/>
    </source>
</evidence>
<sequence length="246" mass="27113">MIASRFVFVAAISLITAKSSQSAKVDSGCYPEIVNQVHCRKAMGYIKLADKTMHLPGNENQITTLAGNCRFIVWNKKWIQLVSPMQVNEAYIEHFKKCPGKAGRTVFPSNKELVLEIKLRATPSTQLDPWESDGGLLKPYCYRAPGARAVGSKDDCIIAYNTVPVDPRTGYITRTSGFQITYRSCMIRMDTTDGSPNKMKKVDADSAIFGMIEKCDKLPGVVNLNGASGPNGRLFVRTIGVDPNEK</sequence>
<evidence type="ECO:0000313" key="2">
    <source>
        <dbReference type="EMBL" id="OAV92578.1"/>
    </source>
</evidence>
<dbReference type="EMBL" id="ADAS02000062">
    <property type="protein sequence ID" value="OAV92578.1"/>
    <property type="molecule type" value="Genomic_DNA"/>
</dbReference>
<name>A0A180GJF4_PUCT1</name>
<reference evidence="2" key="1">
    <citation type="submission" date="2009-11" db="EMBL/GenBank/DDBJ databases">
        <authorList>
            <consortium name="The Broad Institute Genome Sequencing Platform"/>
            <person name="Ward D."/>
            <person name="Feldgarden M."/>
            <person name="Earl A."/>
            <person name="Young S.K."/>
            <person name="Zeng Q."/>
            <person name="Koehrsen M."/>
            <person name="Alvarado L."/>
            <person name="Berlin A."/>
            <person name="Bochicchio J."/>
            <person name="Borenstein D."/>
            <person name="Chapman S.B."/>
            <person name="Chen Z."/>
            <person name="Engels R."/>
            <person name="Freedman E."/>
            <person name="Gellesch M."/>
            <person name="Goldberg J."/>
            <person name="Griggs A."/>
            <person name="Gujja S."/>
            <person name="Heilman E."/>
            <person name="Heiman D."/>
            <person name="Hepburn T."/>
            <person name="Howarth C."/>
            <person name="Jen D."/>
            <person name="Larson L."/>
            <person name="Lewis B."/>
            <person name="Mehta T."/>
            <person name="Park D."/>
            <person name="Pearson M."/>
            <person name="Roberts A."/>
            <person name="Saif S."/>
            <person name="Shea T."/>
            <person name="Shenoy N."/>
            <person name="Sisk P."/>
            <person name="Stolte C."/>
            <person name="Sykes S."/>
            <person name="Thomson T."/>
            <person name="Walk T."/>
            <person name="White J."/>
            <person name="Yandava C."/>
            <person name="Izard J."/>
            <person name="Baranova O.V."/>
            <person name="Blanton J.M."/>
            <person name="Tanner A.C."/>
            <person name="Dewhirst F.E."/>
            <person name="Haas B."/>
            <person name="Nusbaum C."/>
            <person name="Birren B."/>
        </authorList>
    </citation>
    <scope>NUCLEOTIDE SEQUENCE [LARGE SCALE GENOMIC DNA]</scope>
    <source>
        <strain evidence="2">1-1 BBBD Race 1</strain>
    </source>
</reference>
<protein>
    <submittedName>
        <fullName evidence="2 3">Uncharacterized protein</fullName>
    </submittedName>
</protein>
<gene>
    <name evidence="2" type="ORF">PTTG_12176</name>
</gene>
<keyword evidence="1" id="KW-0732">Signal</keyword>
<evidence type="ECO:0000313" key="3">
    <source>
        <dbReference type="EnsemblFungi" id="PTTG_12176-t43_1-p1"/>
    </source>
</evidence>
<organism evidence="2">
    <name type="scientific">Puccinia triticina (isolate 1-1 / race 1 (BBBD))</name>
    <name type="common">Brown leaf rust fungus</name>
    <dbReference type="NCBI Taxonomy" id="630390"/>
    <lineage>
        <taxon>Eukaryota</taxon>
        <taxon>Fungi</taxon>
        <taxon>Dikarya</taxon>
        <taxon>Basidiomycota</taxon>
        <taxon>Pucciniomycotina</taxon>
        <taxon>Pucciniomycetes</taxon>
        <taxon>Pucciniales</taxon>
        <taxon>Pucciniaceae</taxon>
        <taxon>Puccinia</taxon>
    </lineage>
</organism>
<reference evidence="3" key="4">
    <citation type="submission" date="2025-05" db="UniProtKB">
        <authorList>
            <consortium name="EnsemblFungi"/>
        </authorList>
    </citation>
    <scope>IDENTIFICATION</scope>
    <source>
        <strain evidence="3">isolate 1-1 / race 1 (BBBD)</strain>
    </source>
</reference>
<dbReference type="AlphaFoldDB" id="A0A180GJF4"/>